<dbReference type="InterPro" id="IPR000757">
    <property type="entry name" value="Beta-glucanase-like"/>
</dbReference>
<dbReference type="GeneID" id="85306886"/>
<dbReference type="GO" id="GO:0004553">
    <property type="term" value="F:hydrolase activity, hydrolyzing O-glycosyl compounds"/>
    <property type="evidence" value="ECO:0007669"/>
    <property type="project" value="InterPro"/>
</dbReference>
<dbReference type="GO" id="GO:0009251">
    <property type="term" value="P:glucan catabolic process"/>
    <property type="evidence" value="ECO:0007669"/>
    <property type="project" value="TreeGrafter"/>
</dbReference>
<dbReference type="SUPFAM" id="SSF49899">
    <property type="entry name" value="Concanavalin A-like lectins/glucanases"/>
    <property type="match status" value="1"/>
</dbReference>
<keyword evidence="4" id="KW-1185">Reference proteome</keyword>
<evidence type="ECO:0000259" key="2">
    <source>
        <dbReference type="PROSITE" id="PS51762"/>
    </source>
</evidence>
<organism evidence="3 4">
    <name type="scientific">Phialemonium atrogriseum</name>
    <dbReference type="NCBI Taxonomy" id="1093897"/>
    <lineage>
        <taxon>Eukaryota</taxon>
        <taxon>Fungi</taxon>
        <taxon>Dikarya</taxon>
        <taxon>Ascomycota</taxon>
        <taxon>Pezizomycotina</taxon>
        <taxon>Sordariomycetes</taxon>
        <taxon>Sordariomycetidae</taxon>
        <taxon>Cephalothecales</taxon>
        <taxon>Cephalothecaceae</taxon>
        <taxon>Phialemonium</taxon>
    </lineage>
</organism>
<feature type="chain" id="PRO_5042586376" evidence="1">
    <location>
        <begin position="22"/>
        <end position="337"/>
    </location>
</feature>
<dbReference type="Proteomes" id="UP001244011">
    <property type="component" value="Unassembled WGS sequence"/>
</dbReference>
<dbReference type="Gene3D" id="2.60.120.200">
    <property type="match status" value="1"/>
</dbReference>
<evidence type="ECO:0000313" key="4">
    <source>
        <dbReference type="Proteomes" id="UP001244011"/>
    </source>
</evidence>
<dbReference type="InterPro" id="IPR013320">
    <property type="entry name" value="ConA-like_dom_sf"/>
</dbReference>
<reference evidence="3" key="1">
    <citation type="submission" date="2023-06" db="EMBL/GenBank/DDBJ databases">
        <title>Genome-scale phylogeny and comparative genomics of the fungal order Sordariales.</title>
        <authorList>
            <consortium name="Lawrence Berkeley National Laboratory"/>
            <person name="Hensen N."/>
            <person name="Bonometti L."/>
            <person name="Westerberg I."/>
            <person name="Brannstrom I.O."/>
            <person name="Guillou S."/>
            <person name="Cros-Aarteil S."/>
            <person name="Calhoun S."/>
            <person name="Haridas S."/>
            <person name="Kuo A."/>
            <person name="Mondo S."/>
            <person name="Pangilinan J."/>
            <person name="Riley R."/>
            <person name="Labutti K."/>
            <person name="Andreopoulos B."/>
            <person name="Lipzen A."/>
            <person name="Chen C."/>
            <person name="Yanf M."/>
            <person name="Daum C."/>
            <person name="Ng V."/>
            <person name="Clum A."/>
            <person name="Steindorff A."/>
            <person name="Ohm R."/>
            <person name="Martin F."/>
            <person name="Silar P."/>
            <person name="Natvig D."/>
            <person name="Lalanne C."/>
            <person name="Gautier V."/>
            <person name="Ament-Velasquez S.L."/>
            <person name="Kruys A."/>
            <person name="Hutchinson M.I."/>
            <person name="Powell A.J."/>
            <person name="Barry K."/>
            <person name="Miller A.N."/>
            <person name="Grigoriev I.V."/>
            <person name="Debuchy R."/>
            <person name="Gladieux P."/>
            <person name="Thoren M.H."/>
            <person name="Johannesson H."/>
        </authorList>
    </citation>
    <scope>NUCLEOTIDE SEQUENCE</scope>
    <source>
        <strain evidence="3">8032-3</strain>
    </source>
</reference>
<protein>
    <submittedName>
        <fullName evidence="3">Glycoside hydrolase family 16 protein</fullName>
    </submittedName>
</protein>
<dbReference type="RefSeq" id="XP_060285948.1">
    <property type="nucleotide sequence ID" value="XM_060423699.1"/>
</dbReference>
<dbReference type="AlphaFoldDB" id="A0AAJ0C4D9"/>
<dbReference type="EMBL" id="MU839002">
    <property type="protein sequence ID" value="KAK1769735.1"/>
    <property type="molecule type" value="Genomic_DNA"/>
</dbReference>
<comment type="caution">
    <text evidence="3">The sequence shown here is derived from an EMBL/GenBank/DDBJ whole genome shotgun (WGS) entry which is preliminary data.</text>
</comment>
<keyword evidence="1" id="KW-0732">Signal</keyword>
<dbReference type="InterPro" id="IPR050546">
    <property type="entry name" value="Glycosyl_Hydrlase_16"/>
</dbReference>
<accession>A0AAJ0C4D9</accession>
<proteinExistence type="predicted"/>
<evidence type="ECO:0000256" key="1">
    <source>
        <dbReference type="SAM" id="SignalP"/>
    </source>
</evidence>
<dbReference type="CDD" id="cd02181">
    <property type="entry name" value="GH16_fungal_Lam16A_glucanase"/>
    <property type="match status" value="1"/>
</dbReference>
<feature type="signal peptide" evidence="1">
    <location>
        <begin position="1"/>
        <end position="21"/>
    </location>
</feature>
<evidence type="ECO:0000313" key="3">
    <source>
        <dbReference type="EMBL" id="KAK1769735.1"/>
    </source>
</evidence>
<keyword evidence="3" id="KW-0378">Hydrolase</keyword>
<sequence length="337" mass="36391">MLVSRITLGLGALLSAGITHAAQYVEIESYDPSNFFDKFGFMSAPDPTNGFVDYVDAVTANRDSLAGYANGGVYLGSDFKEVTTTGRPSVRVTSKRAYTRGLFIADIAHMPVGTGKGGSCGLWPAFWMFGPNWPSSGEFDIIEGVHNQASNGVTLHTRVGCSMTNTGSLASTKMVNIDCQGTAGCSQATAETNNYGPGFNAIGGGIYAMEWTSEAISVWFFPRNDPMVARLNEFNMSAPDPSIFGQPLARFVGDSCNIDEHFVNNNIVFNIDYCGDWAGEVWSEDPTCSHLAPTCDEYVGQNPGAFAEAYWLINSLKVYSKDGVAAKKGRQLRRYLA</sequence>
<name>A0AAJ0C4D9_9PEZI</name>
<feature type="domain" description="GH16" evidence="2">
    <location>
        <begin position="23"/>
        <end position="282"/>
    </location>
</feature>
<dbReference type="PANTHER" id="PTHR10963">
    <property type="entry name" value="GLYCOSYL HYDROLASE-RELATED"/>
    <property type="match status" value="1"/>
</dbReference>
<dbReference type="Pfam" id="PF26113">
    <property type="entry name" value="GH16_XgeA"/>
    <property type="match status" value="1"/>
</dbReference>
<dbReference type="PROSITE" id="PS51762">
    <property type="entry name" value="GH16_2"/>
    <property type="match status" value="1"/>
</dbReference>
<gene>
    <name evidence="3" type="ORF">QBC33DRAFT_335002</name>
</gene>
<dbReference type="PANTHER" id="PTHR10963:SF24">
    <property type="entry name" value="GLYCOSIDASE C21B10.07-RELATED"/>
    <property type="match status" value="1"/>
</dbReference>